<evidence type="ECO:0000313" key="5">
    <source>
        <dbReference type="Proteomes" id="UP001165080"/>
    </source>
</evidence>
<gene>
    <name evidence="4" type="primary">PLEST001500</name>
    <name evidence="4" type="ORF">PLESTB_000812400</name>
</gene>
<proteinExistence type="inferred from homology"/>
<keyword evidence="2" id="KW-0489">Methyltransferase</keyword>
<dbReference type="PANTHER" id="PTHR43619:SF2">
    <property type="entry name" value="S-ADENOSYL-L-METHIONINE-DEPENDENT METHYLTRANSFERASES SUPERFAMILY PROTEIN"/>
    <property type="match status" value="1"/>
</dbReference>
<dbReference type="GO" id="GO:0008168">
    <property type="term" value="F:methyltransferase activity"/>
    <property type="evidence" value="ECO:0007669"/>
    <property type="project" value="UniProtKB-KW"/>
</dbReference>
<dbReference type="InterPro" id="IPR029063">
    <property type="entry name" value="SAM-dependent_MTases_sf"/>
</dbReference>
<accession>A0A9W6BLA7</accession>
<keyword evidence="5" id="KW-1185">Reference proteome</keyword>
<organism evidence="4 5">
    <name type="scientific">Pleodorina starrii</name>
    <dbReference type="NCBI Taxonomy" id="330485"/>
    <lineage>
        <taxon>Eukaryota</taxon>
        <taxon>Viridiplantae</taxon>
        <taxon>Chlorophyta</taxon>
        <taxon>core chlorophytes</taxon>
        <taxon>Chlorophyceae</taxon>
        <taxon>CS clade</taxon>
        <taxon>Chlamydomonadales</taxon>
        <taxon>Volvocaceae</taxon>
        <taxon>Pleodorina</taxon>
    </lineage>
</organism>
<comment type="similarity">
    <text evidence="1">Belongs to the UPF0677 family.</text>
</comment>
<dbReference type="InterPro" id="IPR011610">
    <property type="entry name" value="SAM_mthyl_Trfase_ML2640-like"/>
</dbReference>
<dbReference type="Pfam" id="PF04072">
    <property type="entry name" value="LCM"/>
    <property type="match status" value="1"/>
</dbReference>
<dbReference type="InterPro" id="IPR007213">
    <property type="entry name" value="Ppm1/Ppm2/Tcmp"/>
</dbReference>
<reference evidence="4 5" key="1">
    <citation type="journal article" date="2023" name="Commun. Biol.">
        <title>Reorganization of the ancestral sex-determining regions during the evolution of trioecy in Pleodorina starrii.</title>
        <authorList>
            <person name="Takahashi K."/>
            <person name="Suzuki S."/>
            <person name="Kawai-Toyooka H."/>
            <person name="Yamamoto K."/>
            <person name="Hamaji T."/>
            <person name="Ootsuki R."/>
            <person name="Yamaguchi H."/>
            <person name="Kawachi M."/>
            <person name="Higashiyama T."/>
            <person name="Nozaki H."/>
        </authorList>
    </citation>
    <scope>NUCLEOTIDE SEQUENCE [LARGE SCALE GENOMIC DNA]</scope>
    <source>
        <strain evidence="4 5">NIES-4479</strain>
    </source>
</reference>
<comment type="caution">
    <text evidence="4">The sequence shown here is derived from an EMBL/GenBank/DDBJ whole genome shotgun (WGS) entry which is preliminary data.</text>
</comment>
<dbReference type="SUPFAM" id="SSF53335">
    <property type="entry name" value="S-adenosyl-L-methionine-dependent methyltransferases"/>
    <property type="match status" value="1"/>
</dbReference>
<dbReference type="NCBIfam" id="TIGR00027">
    <property type="entry name" value="mthyl_TIGR00027"/>
    <property type="match status" value="1"/>
</dbReference>
<dbReference type="AlphaFoldDB" id="A0A9W6BLA7"/>
<sequence length="310" mass="34035">MAEVAHGAGGGRAADGLLGGGGGANGRLRDADTAPERIWAMFNPVESEAVVNALRRWQCSFGFRSRRIHNIATILDPYVRLILDRCLPPAVERQLCSEPLDALLNAVIAVRTSVIDESLLRWAHQDGVLQLINVASGFDTRAWRLRWPARMKIFEIDSATVHAQKSAALGDIDTSCARAALVGGVFNLGEVLKRLVLVGYDPTKPTLWLVEDVVEYMLPAHASHMFATMAAHCAPGSRLVASLSDVKLRDLLRRYGHTTHLVEEFEPPGIVLNRICAAGWHAEVILSGQLEDRFDVDLHNCLYLVHGTRL</sequence>
<evidence type="ECO:0000256" key="1">
    <source>
        <dbReference type="ARBA" id="ARBA00008138"/>
    </source>
</evidence>
<dbReference type="Gene3D" id="3.40.50.150">
    <property type="entry name" value="Vaccinia Virus protein VP39"/>
    <property type="match status" value="1"/>
</dbReference>
<dbReference type="PANTHER" id="PTHR43619">
    <property type="entry name" value="S-ADENOSYL-L-METHIONINE-DEPENDENT METHYLTRANSFERASE YKTD-RELATED"/>
    <property type="match status" value="1"/>
</dbReference>
<dbReference type="OrthoDB" id="203237at2759"/>
<name>A0A9W6BLA7_9CHLO</name>
<evidence type="ECO:0000256" key="2">
    <source>
        <dbReference type="ARBA" id="ARBA00022603"/>
    </source>
</evidence>
<keyword evidence="3" id="KW-0808">Transferase</keyword>
<dbReference type="Proteomes" id="UP001165080">
    <property type="component" value="Unassembled WGS sequence"/>
</dbReference>
<evidence type="ECO:0000313" key="4">
    <source>
        <dbReference type="EMBL" id="GLC53993.1"/>
    </source>
</evidence>
<dbReference type="GO" id="GO:0032259">
    <property type="term" value="P:methylation"/>
    <property type="evidence" value="ECO:0007669"/>
    <property type="project" value="UniProtKB-KW"/>
</dbReference>
<dbReference type="EMBL" id="BRXU01000009">
    <property type="protein sequence ID" value="GLC53993.1"/>
    <property type="molecule type" value="Genomic_DNA"/>
</dbReference>
<evidence type="ECO:0008006" key="6">
    <source>
        <dbReference type="Google" id="ProtNLM"/>
    </source>
</evidence>
<evidence type="ECO:0000256" key="3">
    <source>
        <dbReference type="ARBA" id="ARBA00022679"/>
    </source>
</evidence>
<protein>
    <recommendedName>
        <fullName evidence="6">S-adenosyl-L-methionine-dependent methyltransferase</fullName>
    </recommendedName>
</protein>